<dbReference type="AlphaFoldDB" id="A0A915HPH9"/>
<evidence type="ECO:0000313" key="1">
    <source>
        <dbReference type="Proteomes" id="UP000887565"/>
    </source>
</evidence>
<proteinExistence type="predicted"/>
<reference evidence="2" key="1">
    <citation type="submission" date="2022-11" db="UniProtKB">
        <authorList>
            <consortium name="WormBaseParasite"/>
        </authorList>
    </citation>
    <scope>IDENTIFICATION</scope>
</reference>
<evidence type="ECO:0000313" key="2">
    <source>
        <dbReference type="WBParaSite" id="nRc.2.0.1.t03406-RA"/>
    </source>
</evidence>
<protein>
    <submittedName>
        <fullName evidence="2">Uncharacterized protein</fullName>
    </submittedName>
</protein>
<organism evidence="1 2">
    <name type="scientific">Romanomermis culicivorax</name>
    <name type="common">Nematode worm</name>
    <dbReference type="NCBI Taxonomy" id="13658"/>
    <lineage>
        <taxon>Eukaryota</taxon>
        <taxon>Metazoa</taxon>
        <taxon>Ecdysozoa</taxon>
        <taxon>Nematoda</taxon>
        <taxon>Enoplea</taxon>
        <taxon>Dorylaimia</taxon>
        <taxon>Mermithida</taxon>
        <taxon>Mermithoidea</taxon>
        <taxon>Mermithidae</taxon>
        <taxon>Romanomermis</taxon>
    </lineage>
</organism>
<accession>A0A915HPH9</accession>
<dbReference type="Proteomes" id="UP000887565">
    <property type="component" value="Unplaced"/>
</dbReference>
<dbReference type="WBParaSite" id="nRc.2.0.1.t03406-RA">
    <property type="protein sequence ID" value="nRc.2.0.1.t03406-RA"/>
    <property type="gene ID" value="nRc.2.0.1.g03406"/>
</dbReference>
<keyword evidence="1" id="KW-1185">Reference proteome</keyword>
<sequence>MLKKLREQMRLLQASTQLMLPGPNLIDQQPLVVNQSSNNLLTPQKVVNQSQASEQTDQSLISGVNSVQQEPMMEIKLCGLHNCAMEKEENVPELECIAKYGQEVQTSESEIFRDAVGQPAEDESQDGRLSEEVTEFLEEEQQQEQSVLVMKLMEAQTAQIQSDFQAQHQLEEILKEEEEAKPKIQLEREQMQ</sequence>
<name>A0A915HPH9_ROMCU</name>